<evidence type="ECO:0000256" key="1">
    <source>
        <dbReference type="ARBA" id="ARBA00000312"/>
    </source>
</evidence>
<dbReference type="EMBL" id="JAKOGG010000007">
    <property type="protein sequence ID" value="MCS4557119.1"/>
    <property type="molecule type" value="Genomic_DNA"/>
</dbReference>
<dbReference type="EC" id="2.7.1.156" evidence="14"/>
<evidence type="ECO:0000313" key="15">
    <source>
        <dbReference type="EMBL" id="MCS4557119.1"/>
    </source>
</evidence>
<protein>
    <recommendedName>
        <fullName evidence="14">Bifunctional adenosylcobalamin biosynthesis protein</fullName>
        <ecNumber evidence="14">2.7.1.156</ecNumber>
        <ecNumber evidence="14">2.7.7.62</ecNumber>
    </recommendedName>
</protein>
<reference evidence="16" key="2">
    <citation type="submission" date="2023-07" db="EMBL/GenBank/DDBJ databases">
        <title>Shewanella mangrovi sp. nov., an acetaldehyde- degrading bacterium isolated from mangrove sediment.</title>
        <authorList>
            <person name="Liu Y."/>
        </authorList>
    </citation>
    <scope>NUCLEOTIDE SEQUENCE [LARGE SCALE GENOMIC DNA]</scope>
    <source>
        <strain evidence="16">C32</strain>
    </source>
</reference>
<sequence>MMQLVLGGARSGKSRFAEQQVAAVLQQRSANSASAIYIATATAEDDEMRQRIGHHRQQRDNSSIDWQLIESPLALAETLTVLSGRNHVVLVDCLTLWLTNQLLADADMAQCRQALCQAVQQFEGDLVLVSNEVGSGIVPLGELSRRFVDEAGWLNQQLATIAAKVTLVVAGLPLNLKG</sequence>
<dbReference type="EC" id="2.7.7.62" evidence="14"/>
<dbReference type="PANTHER" id="PTHR34848">
    <property type="match status" value="1"/>
</dbReference>
<keyword evidence="10 14" id="KW-0547">Nucleotide-binding</keyword>
<proteinExistence type="inferred from homology"/>
<comment type="similarity">
    <text evidence="7 14">Belongs to the CobU/CobP family.</text>
</comment>
<comment type="caution">
    <text evidence="15">The sequence shown here is derived from an EMBL/GenBank/DDBJ whole genome shotgun (WGS) entry which is preliminary data.</text>
</comment>
<comment type="function">
    <text evidence="4 14">Catalyzes ATP-dependent phosphorylation of adenosylcobinamide and addition of GMP to adenosylcobinamide phosphate.</text>
</comment>
<evidence type="ECO:0000256" key="6">
    <source>
        <dbReference type="ARBA" id="ARBA00005159"/>
    </source>
</evidence>
<dbReference type="Pfam" id="PF02283">
    <property type="entry name" value="CobU"/>
    <property type="match status" value="1"/>
</dbReference>
<name>A0ABT2FPH9_9GAMM</name>
<dbReference type="PANTHER" id="PTHR34848:SF1">
    <property type="entry name" value="BIFUNCTIONAL ADENOSYLCOBALAMIN BIOSYNTHESIS PROTEIN COBU"/>
    <property type="match status" value="1"/>
</dbReference>
<evidence type="ECO:0000256" key="12">
    <source>
        <dbReference type="ARBA" id="ARBA00022840"/>
    </source>
</evidence>
<accession>A0ABT2FPH9</accession>
<organism evidence="15 16">
    <name type="scientific">Shewanella electrica</name>
    <dbReference type="NCBI Taxonomy" id="515560"/>
    <lineage>
        <taxon>Bacteria</taxon>
        <taxon>Pseudomonadati</taxon>
        <taxon>Pseudomonadota</taxon>
        <taxon>Gammaproteobacteria</taxon>
        <taxon>Alteromonadales</taxon>
        <taxon>Shewanellaceae</taxon>
        <taxon>Shewanella</taxon>
    </lineage>
</organism>
<comment type="catalytic activity">
    <reaction evidence="1 14">
        <text>adenosylcob(III)inamide + ATP = adenosylcob(III)inamide phosphate + ADP + H(+)</text>
        <dbReference type="Rhea" id="RHEA:15769"/>
        <dbReference type="ChEBI" id="CHEBI:2480"/>
        <dbReference type="ChEBI" id="CHEBI:15378"/>
        <dbReference type="ChEBI" id="CHEBI:30616"/>
        <dbReference type="ChEBI" id="CHEBI:58502"/>
        <dbReference type="ChEBI" id="CHEBI:456216"/>
        <dbReference type="EC" id="2.7.1.156"/>
    </reaction>
</comment>
<dbReference type="SUPFAM" id="SSF52540">
    <property type="entry name" value="P-loop containing nucleoside triphosphate hydrolases"/>
    <property type="match status" value="1"/>
</dbReference>
<dbReference type="Gene3D" id="3.40.50.300">
    <property type="entry name" value="P-loop containing nucleotide triphosphate hydrolases"/>
    <property type="match status" value="1"/>
</dbReference>
<dbReference type="Proteomes" id="UP001201549">
    <property type="component" value="Unassembled WGS sequence"/>
</dbReference>
<evidence type="ECO:0000256" key="9">
    <source>
        <dbReference type="ARBA" id="ARBA00022679"/>
    </source>
</evidence>
<evidence type="ECO:0000256" key="3">
    <source>
        <dbReference type="ARBA" id="ARBA00001522"/>
    </source>
</evidence>
<dbReference type="NCBIfam" id="NF004469">
    <property type="entry name" value="PRK05800.1"/>
    <property type="match status" value="1"/>
</dbReference>
<evidence type="ECO:0000313" key="16">
    <source>
        <dbReference type="Proteomes" id="UP001201549"/>
    </source>
</evidence>
<evidence type="ECO:0000256" key="2">
    <source>
        <dbReference type="ARBA" id="ARBA00000711"/>
    </source>
</evidence>
<evidence type="ECO:0000256" key="13">
    <source>
        <dbReference type="ARBA" id="ARBA00023134"/>
    </source>
</evidence>
<reference evidence="15 16" key="1">
    <citation type="submission" date="2022-02" db="EMBL/GenBank/DDBJ databases">
        <authorList>
            <person name="Zhuang L."/>
        </authorList>
    </citation>
    <scope>NUCLEOTIDE SEQUENCE [LARGE SCALE GENOMIC DNA]</scope>
    <source>
        <strain evidence="15 16">C32</strain>
    </source>
</reference>
<dbReference type="InterPro" id="IPR027417">
    <property type="entry name" value="P-loop_NTPase"/>
</dbReference>
<dbReference type="PIRSF" id="PIRSF006135">
    <property type="entry name" value="CobU"/>
    <property type="match status" value="1"/>
</dbReference>
<comment type="catalytic activity">
    <reaction evidence="2 14">
        <text>adenosylcob(III)inamide phosphate + GTP + H(+) = adenosylcob(III)inamide-GDP + diphosphate</text>
        <dbReference type="Rhea" id="RHEA:22712"/>
        <dbReference type="ChEBI" id="CHEBI:15378"/>
        <dbReference type="ChEBI" id="CHEBI:33019"/>
        <dbReference type="ChEBI" id="CHEBI:37565"/>
        <dbReference type="ChEBI" id="CHEBI:58502"/>
        <dbReference type="ChEBI" id="CHEBI:60487"/>
        <dbReference type="EC" id="2.7.7.62"/>
    </reaction>
</comment>
<evidence type="ECO:0000256" key="10">
    <source>
        <dbReference type="ARBA" id="ARBA00022741"/>
    </source>
</evidence>
<keyword evidence="16" id="KW-1185">Reference proteome</keyword>
<keyword evidence="13 14" id="KW-0342">GTP-binding</keyword>
<evidence type="ECO:0000256" key="8">
    <source>
        <dbReference type="ARBA" id="ARBA00022573"/>
    </source>
</evidence>
<dbReference type="RefSeq" id="WP_238896598.1">
    <property type="nucleotide sequence ID" value="NZ_JAKOGG010000007.1"/>
</dbReference>
<keyword evidence="15" id="KW-0548">Nucleotidyltransferase</keyword>
<gene>
    <name evidence="15" type="primary">cobU</name>
    <name evidence="15" type="ORF">L9G74_11765</name>
</gene>
<keyword evidence="11 14" id="KW-0418">Kinase</keyword>
<comment type="pathway">
    <text evidence="5 14">Cofactor biosynthesis; adenosylcobalamin biosynthesis; adenosylcobalamin from cob(II)yrinate a,c-diamide: step 6/7.</text>
</comment>
<keyword evidence="9 14" id="KW-0808">Transferase</keyword>
<dbReference type="InterPro" id="IPR003203">
    <property type="entry name" value="CobU/CobP"/>
</dbReference>
<comment type="pathway">
    <text evidence="6 14">Cofactor biosynthesis; adenosylcobalamin biosynthesis; adenosylcobalamin from cob(II)yrinate a,c-diamide: step 5/7.</text>
</comment>
<dbReference type="CDD" id="cd00544">
    <property type="entry name" value="CobU"/>
    <property type="match status" value="1"/>
</dbReference>
<dbReference type="GO" id="GO:0043752">
    <property type="term" value="F:adenosylcobinamide kinase activity"/>
    <property type="evidence" value="ECO:0007669"/>
    <property type="project" value="UniProtKB-EC"/>
</dbReference>
<keyword evidence="12 14" id="KW-0067">ATP-binding</keyword>
<evidence type="ECO:0000256" key="11">
    <source>
        <dbReference type="ARBA" id="ARBA00022777"/>
    </source>
</evidence>
<comment type="catalytic activity">
    <reaction evidence="3">
        <text>adenosylcob(III)inamide + GTP = adenosylcob(III)inamide phosphate + GDP + H(+)</text>
        <dbReference type="Rhea" id="RHEA:15765"/>
        <dbReference type="ChEBI" id="CHEBI:2480"/>
        <dbReference type="ChEBI" id="CHEBI:15378"/>
        <dbReference type="ChEBI" id="CHEBI:37565"/>
        <dbReference type="ChEBI" id="CHEBI:58189"/>
        <dbReference type="ChEBI" id="CHEBI:58502"/>
        <dbReference type="EC" id="2.7.1.156"/>
    </reaction>
</comment>
<keyword evidence="8 14" id="KW-0169">Cobalamin biosynthesis</keyword>
<evidence type="ECO:0000256" key="7">
    <source>
        <dbReference type="ARBA" id="ARBA00007490"/>
    </source>
</evidence>
<evidence type="ECO:0000256" key="14">
    <source>
        <dbReference type="PIRNR" id="PIRNR006135"/>
    </source>
</evidence>
<evidence type="ECO:0000256" key="4">
    <source>
        <dbReference type="ARBA" id="ARBA00003889"/>
    </source>
</evidence>
<dbReference type="GO" id="GO:0008820">
    <property type="term" value="F:cobinamide phosphate guanylyltransferase activity"/>
    <property type="evidence" value="ECO:0007669"/>
    <property type="project" value="UniProtKB-EC"/>
</dbReference>
<evidence type="ECO:0000256" key="5">
    <source>
        <dbReference type="ARBA" id="ARBA00004692"/>
    </source>
</evidence>